<dbReference type="RefSeq" id="WP_090185526.1">
    <property type="nucleotide sequence ID" value="NZ_CAXIDI010000001.1"/>
</dbReference>
<keyword evidence="3" id="KW-1185">Reference proteome</keyword>
<evidence type="ECO:0000256" key="1">
    <source>
        <dbReference type="SAM" id="SignalP"/>
    </source>
</evidence>
<dbReference type="OrthoDB" id="195732at2"/>
<reference evidence="2 3" key="1">
    <citation type="submission" date="2016-10" db="EMBL/GenBank/DDBJ databases">
        <authorList>
            <person name="de Groot N.N."/>
        </authorList>
    </citation>
    <scope>NUCLEOTIDE SEQUENCE [LARGE SCALE GENOMIC DNA]</scope>
    <source>
        <strain evidence="2 3">DSM 16199</strain>
    </source>
</reference>
<proteinExistence type="predicted"/>
<accession>A0A1I4CZS6</accession>
<keyword evidence="1" id="KW-0732">Signal</keyword>
<dbReference type="AlphaFoldDB" id="A0A1I4CZS6"/>
<dbReference type="CDD" id="cd18773">
    <property type="entry name" value="PDC1_HK_sensor"/>
    <property type="match status" value="1"/>
</dbReference>
<dbReference type="EMBL" id="FOTF01000003">
    <property type="protein sequence ID" value="SFK85717.1"/>
    <property type="molecule type" value="Genomic_DNA"/>
</dbReference>
<dbReference type="Proteomes" id="UP000199550">
    <property type="component" value="Unassembled WGS sequence"/>
</dbReference>
<feature type="signal peptide" evidence="1">
    <location>
        <begin position="1"/>
        <end position="21"/>
    </location>
</feature>
<evidence type="ECO:0008006" key="4">
    <source>
        <dbReference type="Google" id="ProtNLM"/>
    </source>
</evidence>
<protein>
    <recommendedName>
        <fullName evidence="4">Cache domain-containing protein</fullName>
    </recommendedName>
</protein>
<name>A0A1I4CZS6_9RHOB</name>
<gene>
    <name evidence="2" type="ORF">SAMN04488004_10366</name>
</gene>
<dbReference type="STRING" id="195913.SAMN04488004_10366"/>
<feature type="chain" id="PRO_5011589737" description="Cache domain-containing protein" evidence="1">
    <location>
        <begin position="22"/>
        <end position="187"/>
    </location>
</feature>
<sequence length="187" mass="19798">MKPYNLILAFGLTISAVPATAAENDYKAFADQQAAAFMANTLVQDALAANNSAHAAYTEADILALDSQWREQLNLSNSPLIAQINSAPVSDYLRQVVADSDGAIVEIILMDNVGLNAGISAITSDFWQGDEDKFLKTYTVGAGSIHAGDVELDESSGIYVMQVSIPILDPSGQLVGAATFSLDAERL</sequence>
<evidence type="ECO:0000313" key="2">
    <source>
        <dbReference type="EMBL" id="SFK85717.1"/>
    </source>
</evidence>
<evidence type="ECO:0000313" key="3">
    <source>
        <dbReference type="Proteomes" id="UP000199550"/>
    </source>
</evidence>
<organism evidence="2 3">
    <name type="scientific">Loktanella salsilacus</name>
    <dbReference type="NCBI Taxonomy" id="195913"/>
    <lineage>
        <taxon>Bacteria</taxon>
        <taxon>Pseudomonadati</taxon>
        <taxon>Pseudomonadota</taxon>
        <taxon>Alphaproteobacteria</taxon>
        <taxon>Rhodobacterales</taxon>
        <taxon>Roseobacteraceae</taxon>
        <taxon>Loktanella</taxon>
    </lineage>
</organism>